<accession>A0ABS2ANW5</accession>
<evidence type="ECO:0000313" key="4">
    <source>
        <dbReference type="Proteomes" id="UP000632138"/>
    </source>
</evidence>
<dbReference type="SUPFAM" id="SSF101874">
    <property type="entry name" value="YceI-like"/>
    <property type="match status" value="1"/>
</dbReference>
<dbReference type="RefSeq" id="WP_203381517.1">
    <property type="nucleotide sequence ID" value="NZ_JAENHP010000020.1"/>
</dbReference>
<dbReference type="InterPro" id="IPR036761">
    <property type="entry name" value="TTHA0802/YceI-like_sf"/>
</dbReference>
<keyword evidence="4" id="KW-1185">Reference proteome</keyword>
<sequence length="170" mass="18120">MTTSVRTIPRPGTYTLDPRRSTCRLTATHVFGLKPVTATVDLRGGTVTVADDPAASTASAVLEAGSFRSDDERRNRDVTGRKFLDAEQHPTIAFRSTGCRRGESGWLLDGVLRVRGVDSAVTLTIDVAESTGDGCHFVASATVDRVAAGIGTGRAIIARPVRIRLDLRAN</sequence>
<reference evidence="3 4" key="1">
    <citation type="submission" date="2021-01" db="EMBL/GenBank/DDBJ databases">
        <title>Actinoplanes sp. nov. LDG1-06 isolated from lichen.</title>
        <authorList>
            <person name="Saeng-In P."/>
            <person name="Phongsopitanun W."/>
            <person name="Kanchanasin P."/>
            <person name="Yuki M."/>
            <person name="Kudo T."/>
            <person name="Ohkuma M."/>
            <person name="Tanasupawat S."/>
        </authorList>
    </citation>
    <scope>NUCLEOTIDE SEQUENCE [LARGE SCALE GENOMIC DNA]</scope>
    <source>
        <strain evidence="3 4">LDG1-06</strain>
    </source>
</reference>
<dbReference type="EMBL" id="JAENHP010000020">
    <property type="protein sequence ID" value="MBM2621542.1"/>
    <property type="molecule type" value="Genomic_DNA"/>
</dbReference>
<dbReference type="Gene3D" id="2.40.128.110">
    <property type="entry name" value="Lipid/polyisoprenoid-binding, YceI-like"/>
    <property type="match status" value="1"/>
</dbReference>
<organism evidence="3 4">
    <name type="scientific">Paractinoplanes ovalisporus</name>
    <dbReference type="NCBI Taxonomy" id="2810368"/>
    <lineage>
        <taxon>Bacteria</taxon>
        <taxon>Bacillati</taxon>
        <taxon>Actinomycetota</taxon>
        <taxon>Actinomycetes</taxon>
        <taxon>Micromonosporales</taxon>
        <taxon>Micromonosporaceae</taxon>
        <taxon>Paractinoplanes</taxon>
    </lineage>
</organism>
<proteinExistence type="inferred from homology"/>
<comment type="similarity">
    <text evidence="1">Belongs to the UPF0312 family.</text>
</comment>
<evidence type="ECO:0000259" key="2">
    <source>
        <dbReference type="SMART" id="SM00867"/>
    </source>
</evidence>
<dbReference type="PANTHER" id="PTHR34406">
    <property type="entry name" value="PROTEIN YCEI"/>
    <property type="match status" value="1"/>
</dbReference>
<dbReference type="Proteomes" id="UP000632138">
    <property type="component" value="Unassembled WGS sequence"/>
</dbReference>
<name>A0ABS2ANW5_9ACTN</name>
<feature type="domain" description="Lipid/polyisoprenoid-binding YceI-like" evidence="2">
    <location>
        <begin position="13"/>
        <end position="170"/>
    </location>
</feature>
<protein>
    <submittedName>
        <fullName evidence="3">YceI family protein</fullName>
    </submittedName>
</protein>
<dbReference type="Pfam" id="PF04264">
    <property type="entry name" value="YceI"/>
    <property type="match status" value="1"/>
</dbReference>
<dbReference type="PANTHER" id="PTHR34406:SF1">
    <property type="entry name" value="PROTEIN YCEI"/>
    <property type="match status" value="1"/>
</dbReference>
<evidence type="ECO:0000313" key="3">
    <source>
        <dbReference type="EMBL" id="MBM2621542.1"/>
    </source>
</evidence>
<evidence type="ECO:0000256" key="1">
    <source>
        <dbReference type="ARBA" id="ARBA00008812"/>
    </source>
</evidence>
<gene>
    <name evidence="3" type="ORF">JIG36_39160</name>
</gene>
<dbReference type="SMART" id="SM00867">
    <property type="entry name" value="YceI"/>
    <property type="match status" value="1"/>
</dbReference>
<dbReference type="InterPro" id="IPR007372">
    <property type="entry name" value="Lipid/polyisoprenoid-bd_YceI"/>
</dbReference>
<comment type="caution">
    <text evidence="3">The sequence shown here is derived from an EMBL/GenBank/DDBJ whole genome shotgun (WGS) entry which is preliminary data.</text>
</comment>